<accession>A0A1G1Y6Y0</accession>
<organism evidence="1 2">
    <name type="scientific">Candidatus Buchananbacteria bacterium RIFCSPHIGHO2_01_FULL_46_12</name>
    <dbReference type="NCBI Taxonomy" id="1797536"/>
    <lineage>
        <taxon>Bacteria</taxon>
        <taxon>Candidatus Buchananiibacteriota</taxon>
    </lineage>
</organism>
<evidence type="ECO:0000313" key="2">
    <source>
        <dbReference type="Proteomes" id="UP000178432"/>
    </source>
</evidence>
<evidence type="ECO:0000313" key="1">
    <source>
        <dbReference type="EMBL" id="OGY47327.1"/>
    </source>
</evidence>
<proteinExistence type="predicted"/>
<dbReference type="Proteomes" id="UP000178432">
    <property type="component" value="Unassembled WGS sequence"/>
</dbReference>
<dbReference type="AlphaFoldDB" id="A0A1G1Y6Y0"/>
<name>A0A1G1Y6Y0_9BACT</name>
<comment type="caution">
    <text evidence="1">The sequence shown here is derived from an EMBL/GenBank/DDBJ whole genome shotgun (WGS) entry which is preliminary data.</text>
</comment>
<sequence>MPQVKIKLGAVELVLAGLIYHLLRLKSKVLIYFLFALFANENKSDSKYLRFIAPKAKIRIIRVGQKKAPQNREAQKHSPPP</sequence>
<protein>
    <submittedName>
        <fullName evidence="1">Uncharacterized protein</fullName>
    </submittedName>
</protein>
<gene>
    <name evidence="1" type="ORF">A2663_00560</name>
</gene>
<dbReference type="EMBL" id="MHIF01000044">
    <property type="protein sequence ID" value="OGY47327.1"/>
    <property type="molecule type" value="Genomic_DNA"/>
</dbReference>
<reference evidence="1 2" key="1">
    <citation type="journal article" date="2016" name="Nat. Commun.">
        <title>Thousands of microbial genomes shed light on interconnected biogeochemical processes in an aquifer system.</title>
        <authorList>
            <person name="Anantharaman K."/>
            <person name="Brown C.T."/>
            <person name="Hug L.A."/>
            <person name="Sharon I."/>
            <person name="Castelle C.J."/>
            <person name="Probst A.J."/>
            <person name="Thomas B.C."/>
            <person name="Singh A."/>
            <person name="Wilkins M.J."/>
            <person name="Karaoz U."/>
            <person name="Brodie E.L."/>
            <person name="Williams K.H."/>
            <person name="Hubbard S.S."/>
            <person name="Banfield J.F."/>
        </authorList>
    </citation>
    <scope>NUCLEOTIDE SEQUENCE [LARGE SCALE GENOMIC DNA]</scope>
</reference>